<dbReference type="Proteomes" id="UP000215767">
    <property type="component" value="Unassembled WGS sequence"/>
</dbReference>
<keyword evidence="2" id="KW-0238">DNA-binding</keyword>
<dbReference type="SUPFAM" id="SSF46785">
    <property type="entry name" value="Winged helix' DNA-binding domain"/>
    <property type="match status" value="1"/>
</dbReference>
<dbReference type="PANTHER" id="PTHR33204:SF18">
    <property type="entry name" value="TRANSCRIPTIONAL REGULATORY PROTEIN"/>
    <property type="match status" value="1"/>
</dbReference>
<dbReference type="InterPro" id="IPR002577">
    <property type="entry name" value="HTH_HxlR"/>
</dbReference>
<feature type="domain" description="HTH hxlR-type" evidence="4">
    <location>
        <begin position="11"/>
        <end position="108"/>
    </location>
</feature>
<dbReference type="InterPro" id="IPR036388">
    <property type="entry name" value="WH-like_DNA-bd_sf"/>
</dbReference>
<comment type="caution">
    <text evidence="5">The sequence shown here is derived from an EMBL/GenBank/DDBJ whole genome shotgun (WGS) entry which is preliminary data.</text>
</comment>
<evidence type="ECO:0000313" key="5">
    <source>
        <dbReference type="EMBL" id="OZI62396.1"/>
    </source>
</evidence>
<gene>
    <name evidence="5" type="ORF">CAL28_24740</name>
</gene>
<sequence>MYRKRFTGMNCTIARALDEVGEWWSLLIIRECTQGTTRFDEFQRELGIARNVLAARLERLIEAGIIERFPLQDRANTDGYRLTQKGEELYPVLIALKQWGDDWLAPDGKAPLELVDEKTGDPIERISVHGKDGTPLSFRDLRFRPGPGATSTTARVIENRNQRILGQDKDRDA</sequence>
<evidence type="ECO:0000259" key="4">
    <source>
        <dbReference type="PROSITE" id="PS51118"/>
    </source>
</evidence>
<dbReference type="PROSITE" id="PS51118">
    <property type="entry name" value="HTH_HXLR"/>
    <property type="match status" value="1"/>
</dbReference>
<name>A0A261UKJ1_9BORD</name>
<reference evidence="6" key="1">
    <citation type="submission" date="2017-05" db="EMBL/GenBank/DDBJ databases">
        <title>Complete and WGS of Bordetella genogroups.</title>
        <authorList>
            <person name="Spilker T."/>
            <person name="Lipuma J."/>
        </authorList>
    </citation>
    <scope>NUCLEOTIDE SEQUENCE [LARGE SCALE GENOMIC DNA]</scope>
    <source>
        <strain evidence="6">AU8856</strain>
    </source>
</reference>
<dbReference type="Gene3D" id="1.10.10.10">
    <property type="entry name" value="Winged helix-like DNA-binding domain superfamily/Winged helix DNA-binding domain"/>
    <property type="match status" value="1"/>
</dbReference>
<protein>
    <submittedName>
        <fullName evidence="5">Transcriptional regulator</fullName>
    </submittedName>
</protein>
<dbReference type="AlphaFoldDB" id="A0A261UKJ1"/>
<keyword evidence="6" id="KW-1185">Reference proteome</keyword>
<dbReference type="OrthoDB" id="9807069at2"/>
<dbReference type="EMBL" id="NEVS01000004">
    <property type="protein sequence ID" value="OZI62396.1"/>
    <property type="molecule type" value="Genomic_DNA"/>
</dbReference>
<keyword evidence="3" id="KW-0804">Transcription</keyword>
<dbReference type="PANTHER" id="PTHR33204">
    <property type="entry name" value="TRANSCRIPTIONAL REGULATOR, MARR FAMILY"/>
    <property type="match status" value="1"/>
</dbReference>
<evidence type="ECO:0000256" key="2">
    <source>
        <dbReference type="ARBA" id="ARBA00023125"/>
    </source>
</evidence>
<accession>A0A261UKJ1</accession>
<dbReference type="RefSeq" id="WP_094843776.1">
    <property type="nucleotide sequence ID" value="NZ_NEVS01000004.1"/>
</dbReference>
<organism evidence="5 6">
    <name type="scientific">Bordetella genomosp. 11</name>
    <dbReference type="NCBI Taxonomy" id="1416808"/>
    <lineage>
        <taxon>Bacteria</taxon>
        <taxon>Pseudomonadati</taxon>
        <taxon>Pseudomonadota</taxon>
        <taxon>Betaproteobacteria</taxon>
        <taxon>Burkholderiales</taxon>
        <taxon>Alcaligenaceae</taxon>
        <taxon>Bordetella</taxon>
    </lineage>
</organism>
<evidence type="ECO:0000256" key="1">
    <source>
        <dbReference type="ARBA" id="ARBA00023015"/>
    </source>
</evidence>
<evidence type="ECO:0000313" key="6">
    <source>
        <dbReference type="Proteomes" id="UP000215767"/>
    </source>
</evidence>
<keyword evidence="1" id="KW-0805">Transcription regulation</keyword>
<proteinExistence type="predicted"/>
<evidence type="ECO:0000256" key="3">
    <source>
        <dbReference type="ARBA" id="ARBA00023163"/>
    </source>
</evidence>
<dbReference type="InterPro" id="IPR036390">
    <property type="entry name" value="WH_DNA-bd_sf"/>
</dbReference>
<dbReference type="Pfam" id="PF01638">
    <property type="entry name" value="HxlR"/>
    <property type="match status" value="1"/>
</dbReference>
<dbReference type="GO" id="GO:0003677">
    <property type="term" value="F:DNA binding"/>
    <property type="evidence" value="ECO:0007669"/>
    <property type="project" value="UniProtKB-KW"/>
</dbReference>